<gene>
    <name evidence="2" type="ORF">RCL2_000107100</name>
</gene>
<evidence type="ECO:0000256" key="1">
    <source>
        <dbReference type="SAM" id="Coils"/>
    </source>
</evidence>
<evidence type="ECO:0000313" key="3">
    <source>
        <dbReference type="Proteomes" id="UP000615446"/>
    </source>
</evidence>
<name>A0A8H3KT35_9GLOM</name>
<protein>
    <submittedName>
        <fullName evidence="2">Uncharacterized protein</fullName>
    </submittedName>
</protein>
<proteinExistence type="predicted"/>
<feature type="coiled-coil region" evidence="1">
    <location>
        <begin position="602"/>
        <end position="922"/>
    </location>
</feature>
<organism evidence="2 3">
    <name type="scientific">Rhizophagus clarus</name>
    <dbReference type="NCBI Taxonomy" id="94130"/>
    <lineage>
        <taxon>Eukaryota</taxon>
        <taxon>Fungi</taxon>
        <taxon>Fungi incertae sedis</taxon>
        <taxon>Mucoromycota</taxon>
        <taxon>Glomeromycotina</taxon>
        <taxon>Glomeromycetes</taxon>
        <taxon>Glomerales</taxon>
        <taxon>Glomeraceae</taxon>
        <taxon>Rhizophagus</taxon>
    </lineage>
</organism>
<feature type="coiled-coil region" evidence="1">
    <location>
        <begin position="444"/>
        <end position="557"/>
    </location>
</feature>
<dbReference type="PANTHER" id="PTHR14187">
    <property type="entry name" value="ALPHA KINASE/ELONGATION FACTOR 2 KINASE"/>
    <property type="match status" value="1"/>
</dbReference>
<reference evidence="2" key="1">
    <citation type="submission" date="2019-10" db="EMBL/GenBank/DDBJ databases">
        <title>Conservation and host-specific expression of non-tandemly repeated heterogenous ribosome RNA gene in arbuscular mycorrhizal fungi.</title>
        <authorList>
            <person name="Maeda T."/>
            <person name="Kobayashi Y."/>
            <person name="Nakagawa T."/>
            <person name="Ezawa T."/>
            <person name="Yamaguchi K."/>
            <person name="Bino T."/>
            <person name="Nishimoto Y."/>
            <person name="Shigenobu S."/>
            <person name="Kawaguchi M."/>
        </authorList>
    </citation>
    <scope>NUCLEOTIDE SEQUENCE</scope>
    <source>
        <strain evidence="2">HR1</strain>
    </source>
</reference>
<sequence length="1162" mass="138015">MYSNYRYVVGINFGLVHSGIGHVHVCSESPLETIAVKYDYQGVHDNAKVPTVLSYDDKYENVQSWGFPALDELKWRNYKRHSKGNPVELFKLLSGKMDFAPPLTCEKTITDYFRELGEVVKDEIYRHWYAGLGIVSMDGEKYERWRSVDFYENVFIILAVPDNYTISTQIMRECAFKAGLLNDRRRNLEFITEYEATSFYWMKYLLEEHKLSIGKKFMVAECRDNIIATRLFLRDENLSLISEKIENNCNCGDSFVDQEIIKFLIRKIGLSAINLFRGNYPGKFQYLLNNIKCQLKYFPEDENSVYVDLEEIGSSITQYCEGEYRNNLIEDEWIVNLENEDIKLMFDPIIERIIQLINYQLSLCNNDCFVLLLDGNIIELKYLRLRIKETFHRRVQVILTPDFLIYNNATIRGAVLHGLNYVECGNTFKITKQVHLPQDENQLHNNLEEKYNDLTNKYDEEKNQHQIIVENLKSDIKGVEEKYIKNIQQLENQINDSNQQYQSKIKMQEQRENEMQKKFQDEIQAFNNELNNYRLLYNNIQEKYNDLTSKYDEEKNQHQIIVENLKSDIIGIEEKNFKNLQKLKNLVDDSNQQCRSKIIMQKQKFQDEIQASNNELNNYRLLYNNIQEKYNDLTSKYDEEKNQHQIIVENLKSDIKGVEEKYIKNIQQLENQINDSNQQYQSKINMQEQRENEMKTKFQDEIQASNNYLNEYKLLYNNIQEKYSDLTREYDEEKNKSQIIIKNLVMNIQQLENQISEINQQYQNKIKLLEQKENKLQDEIQNSNKYKSLYDKLQEKYDDATNKYNKAEDKYLKNISQLENQINDINQQHQNKIKFQEQIDQLQQSIELKENQLQTLEKEKEEKDAENDKLYQKNTKLMNQLENSLFENELSNYQLEDNPNYVVNLNNDISELSNNLRKYITDLKQDVVVNMDEIGKLLLLYNCPIKITNQKDDLLLIQAVLQRHIIETIFSYATKYFQSTGQHYHLESDIINKASLLSTLLTNASKHHTGNDEITDILSTKLRRQIYLILNNCGFSDIYGKNGTTYEHPFIAFYKEKLNKTMNELRIIKGQEKITFENLAATIIREIIKIFWFKLQIHVPVLQYVWIPYNVKMDETFMKRENCNDNENLYVGLCYFPLIGRELASNNYKVYVPAKVYTKKLV</sequence>
<dbReference type="EMBL" id="BLAL01000006">
    <property type="protein sequence ID" value="GES73545.1"/>
    <property type="molecule type" value="Genomic_DNA"/>
</dbReference>
<dbReference type="Proteomes" id="UP000615446">
    <property type="component" value="Unassembled WGS sequence"/>
</dbReference>
<keyword evidence="1" id="KW-0175">Coiled coil</keyword>
<dbReference type="PANTHER" id="PTHR14187:SF5">
    <property type="entry name" value="HEAT SHOCK 70 KDA PROTEIN 12A"/>
    <property type="match status" value="1"/>
</dbReference>
<dbReference type="OrthoDB" id="2963168at2759"/>
<accession>A0A8H3KT35</accession>
<comment type="caution">
    <text evidence="2">The sequence shown here is derived from an EMBL/GenBank/DDBJ whole genome shotgun (WGS) entry which is preliminary data.</text>
</comment>
<dbReference type="AlphaFoldDB" id="A0A8H3KT35"/>
<evidence type="ECO:0000313" key="2">
    <source>
        <dbReference type="EMBL" id="GES73545.1"/>
    </source>
</evidence>